<accession>A0A1P8KER6</accession>
<feature type="transmembrane region" description="Helical" evidence="1">
    <location>
        <begin position="77"/>
        <end position="97"/>
    </location>
</feature>
<dbReference type="EMBL" id="CP019239">
    <property type="protein sequence ID" value="APW44530.1"/>
    <property type="molecule type" value="Genomic_DNA"/>
</dbReference>
<dbReference type="AlphaFoldDB" id="A0A1P8KER6"/>
<reference evidence="2 3" key="1">
    <citation type="submission" date="2017-01" db="EMBL/GenBank/DDBJ databases">
        <authorList>
            <person name="Mah S.A."/>
            <person name="Swanson W.J."/>
            <person name="Moy G.W."/>
            <person name="Vacquier V.D."/>
        </authorList>
    </citation>
    <scope>NUCLEOTIDE SEQUENCE [LARGE SCALE GENOMIC DNA]</scope>
    <source>
        <strain evidence="2 3">DSM 22694</strain>
    </source>
</reference>
<proteinExistence type="predicted"/>
<gene>
    <name evidence="2" type="ORF">RS694_19740</name>
</gene>
<feature type="transmembrane region" description="Helical" evidence="1">
    <location>
        <begin position="41"/>
        <end position="65"/>
    </location>
</feature>
<sequence length="146" mass="16090">MRKLFPHILILPTVALLLSAFMTWANVGLGDAFPATWARNFVASLVVLPLILMGIGHLEHVAAVLLPRLAPFWRKLLVSLLTACVIESVLALVIALINSPWDATLARFWWLAFSRSLPIGLVIGLFMGFYMKPKIDRMKARAAAAA</sequence>
<evidence type="ECO:0000313" key="2">
    <source>
        <dbReference type="EMBL" id="APW44530.1"/>
    </source>
</evidence>
<keyword evidence="1" id="KW-0812">Transmembrane</keyword>
<dbReference type="KEGG" id="rsb:RS694_19740"/>
<dbReference type="RefSeq" id="WP_029708217.1">
    <property type="nucleotide sequence ID" value="NZ_CP019239.1"/>
</dbReference>
<evidence type="ECO:0000256" key="1">
    <source>
        <dbReference type="SAM" id="Phobius"/>
    </source>
</evidence>
<protein>
    <submittedName>
        <fullName evidence="2">DUF2798 domain-containing protein</fullName>
    </submittedName>
</protein>
<name>A0A1P8KER6_9BURK</name>
<feature type="transmembrane region" description="Helical" evidence="1">
    <location>
        <begin position="109"/>
        <end position="131"/>
    </location>
</feature>
<keyword evidence="1" id="KW-1133">Transmembrane helix</keyword>
<dbReference type="Proteomes" id="UP000186110">
    <property type="component" value="Chromosome"/>
</dbReference>
<evidence type="ECO:0000313" key="3">
    <source>
        <dbReference type="Proteomes" id="UP000186110"/>
    </source>
</evidence>
<organism evidence="2 3">
    <name type="scientific">Rhodoferax saidenbachensis</name>
    <dbReference type="NCBI Taxonomy" id="1484693"/>
    <lineage>
        <taxon>Bacteria</taxon>
        <taxon>Pseudomonadati</taxon>
        <taxon>Pseudomonadota</taxon>
        <taxon>Betaproteobacteria</taxon>
        <taxon>Burkholderiales</taxon>
        <taxon>Comamonadaceae</taxon>
        <taxon>Rhodoferax</taxon>
    </lineage>
</organism>
<keyword evidence="3" id="KW-1185">Reference proteome</keyword>
<keyword evidence="1" id="KW-0472">Membrane</keyword>